<keyword evidence="2" id="KW-1185">Reference proteome</keyword>
<proteinExistence type="predicted"/>
<evidence type="ECO:0008006" key="3">
    <source>
        <dbReference type="Google" id="ProtNLM"/>
    </source>
</evidence>
<dbReference type="NCBIfam" id="TIGR04183">
    <property type="entry name" value="Por_Secre_tail"/>
    <property type="match status" value="1"/>
</dbReference>
<accession>C9LJI2</accession>
<evidence type="ECO:0000313" key="2">
    <source>
        <dbReference type="Proteomes" id="UP000003460"/>
    </source>
</evidence>
<dbReference type="Proteomes" id="UP000003460">
    <property type="component" value="Unassembled WGS sequence"/>
</dbReference>
<name>C9LJI2_9BACT</name>
<evidence type="ECO:0000313" key="1">
    <source>
        <dbReference type="EMBL" id="EEX70810.1"/>
    </source>
</evidence>
<dbReference type="AlphaFoldDB" id="C9LJI2"/>
<gene>
    <name evidence="1" type="ORF">GCWU000325_02394</name>
</gene>
<sequence length="109" mass="12005">MQKAEKTKAVCLQARTKSLSNSNANHQVMEDIAQQTSETQHAMIEVKAEKGVAHITNRQSAADLIHIYNMSGQCVYKVTLSAQSEITIPLAQGRYVLKMSTADVEISIE</sequence>
<reference evidence="1" key="1">
    <citation type="submission" date="2009-09" db="EMBL/GenBank/DDBJ databases">
        <authorList>
            <person name="Weinstock G."/>
            <person name="Sodergren E."/>
            <person name="Clifton S."/>
            <person name="Fulton L."/>
            <person name="Fulton B."/>
            <person name="Courtney L."/>
            <person name="Fronick C."/>
            <person name="Harrison M."/>
            <person name="Strong C."/>
            <person name="Farmer C."/>
            <person name="Delahaunty K."/>
            <person name="Markovic C."/>
            <person name="Hall O."/>
            <person name="Minx P."/>
            <person name="Tomlinson C."/>
            <person name="Mitreva M."/>
            <person name="Nelson J."/>
            <person name="Hou S."/>
            <person name="Wollam A."/>
            <person name="Pepin K.H."/>
            <person name="Johnson M."/>
            <person name="Bhonagiri V."/>
            <person name="Nash W.E."/>
            <person name="Warren W."/>
            <person name="Chinwalla A."/>
            <person name="Mardis E.R."/>
            <person name="Wilson R.K."/>
        </authorList>
    </citation>
    <scope>NUCLEOTIDE SEQUENCE [LARGE SCALE GENOMIC DNA]</scope>
    <source>
        <strain evidence="1">ATCC 51259</strain>
    </source>
</reference>
<dbReference type="EMBL" id="ACIJ02000027">
    <property type="protein sequence ID" value="EEX70810.1"/>
    <property type="molecule type" value="Genomic_DNA"/>
</dbReference>
<dbReference type="InterPro" id="IPR026444">
    <property type="entry name" value="Secre_tail"/>
</dbReference>
<dbReference type="HOGENOM" id="CLU_2181523_0_0_10"/>
<organism evidence="1 2">
    <name type="scientific">Alloprevotella tannerae ATCC 51259</name>
    <dbReference type="NCBI Taxonomy" id="626522"/>
    <lineage>
        <taxon>Bacteria</taxon>
        <taxon>Pseudomonadati</taxon>
        <taxon>Bacteroidota</taxon>
        <taxon>Bacteroidia</taxon>
        <taxon>Bacteroidales</taxon>
        <taxon>Prevotellaceae</taxon>
        <taxon>Alloprevotella</taxon>
    </lineage>
</organism>
<protein>
    <recommendedName>
        <fullName evidence="3">Secretion system C-terminal sorting domain-containing protein</fullName>
    </recommendedName>
</protein>
<comment type="caution">
    <text evidence="1">The sequence shown here is derived from an EMBL/GenBank/DDBJ whole genome shotgun (WGS) entry which is preliminary data.</text>
</comment>